<evidence type="ECO:0000256" key="2">
    <source>
        <dbReference type="ARBA" id="ARBA00022729"/>
    </source>
</evidence>
<dbReference type="SUPFAM" id="SSF53822">
    <property type="entry name" value="Periplasmic binding protein-like I"/>
    <property type="match status" value="1"/>
</dbReference>
<evidence type="ECO:0000256" key="3">
    <source>
        <dbReference type="SAM" id="SignalP"/>
    </source>
</evidence>
<reference evidence="5" key="1">
    <citation type="submission" date="2020-02" db="EMBL/GenBank/DDBJ databases">
        <title>Draft genome sequence of Candidatus Afipia apatlaquensis IBT-C3, a potential strain for decolorization of textile dyes.</title>
        <authorList>
            <person name="Sanchez-Reyes A."/>
            <person name="Breton-Deval L."/>
            <person name="Mangelson H."/>
            <person name="Sanchez-Flores A."/>
        </authorList>
    </citation>
    <scope>NUCLEOTIDE SEQUENCE [LARGE SCALE GENOMIC DNA]</scope>
    <source>
        <strain evidence="5">IBT-C3</strain>
    </source>
</reference>
<dbReference type="Gene3D" id="3.40.50.2300">
    <property type="match status" value="2"/>
</dbReference>
<feature type="signal peptide" evidence="3">
    <location>
        <begin position="1"/>
        <end position="23"/>
    </location>
</feature>
<evidence type="ECO:0000256" key="1">
    <source>
        <dbReference type="ARBA" id="ARBA00010062"/>
    </source>
</evidence>
<dbReference type="InterPro" id="IPR028081">
    <property type="entry name" value="Leu-bd"/>
</dbReference>
<accession>A0A7C9REG2</accession>
<comment type="caution">
    <text evidence="5">The sequence shown here is derived from an EMBL/GenBank/DDBJ whole genome shotgun (WGS) entry which is preliminary data.</text>
</comment>
<comment type="similarity">
    <text evidence="1">Belongs to the leucine-binding protein family.</text>
</comment>
<feature type="domain" description="Leucine-binding protein" evidence="4">
    <location>
        <begin position="34"/>
        <end position="264"/>
    </location>
</feature>
<evidence type="ECO:0000313" key="6">
    <source>
        <dbReference type="Proteomes" id="UP000480266"/>
    </source>
</evidence>
<dbReference type="CDD" id="cd06343">
    <property type="entry name" value="PBP1_ABC_ligand_binding-like"/>
    <property type="match status" value="1"/>
</dbReference>
<dbReference type="PANTHER" id="PTHR47235">
    <property type="entry name" value="BLR6548 PROTEIN"/>
    <property type="match status" value="1"/>
</dbReference>
<proteinExistence type="inferred from homology"/>
<organism evidence="5 6">
    <name type="scientific">Candidatus Afipia apatlaquensis</name>
    <dbReference type="NCBI Taxonomy" id="2712852"/>
    <lineage>
        <taxon>Bacteria</taxon>
        <taxon>Pseudomonadati</taxon>
        <taxon>Pseudomonadota</taxon>
        <taxon>Alphaproteobacteria</taxon>
        <taxon>Hyphomicrobiales</taxon>
        <taxon>Nitrobacteraceae</taxon>
        <taxon>Afipia</taxon>
    </lineage>
</organism>
<feature type="chain" id="PRO_5028877072" evidence="3">
    <location>
        <begin position="24"/>
        <end position="269"/>
    </location>
</feature>
<keyword evidence="2 3" id="KW-0732">Signal</keyword>
<evidence type="ECO:0000259" key="4">
    <source>
        <dbReference type="Pfam" id="PF13458"/>
    </source>
</evidence>
<dbReference type="Pfam" id="PF13458">
    <property type="entry name" value="Peripla_BP_6"/>
    <property type="match status" value="1"/>
</dbReference>
<dbReference type="Proteomes" id="UP000480266">
    <property type="component" value="Unassembled WGS sequence"/>
</dbReference>
<dbReference type="AlphaFoldDB" id="A0A7C9REG2"/>
<evidence type="ECO:0000313" key="5">
    <source>
        <dbReference type="EMBL" id="NGX95219.1"/>
    </source>
</evidence>
<keyword evidence="6" id="KW-1185">Reference proteome</keyword>
<gene>
    <name evidence="5" type="ORF">G4V63_08310</name>
</gene>
<feature type="non-terminal residue" evidence="5">
    <location>
        <position position="269"/>
    </location>
</feature>
<sequence length="269" mass="28423">MTMLRNIAIACGLAVAMSGTALYAQDSGVTKTEVLIGAFLPLQSGLAGGAAQVRDGALAYVQHINENGGVNGRKLRWLFENDSYNPQQAVAVTKKLVERDGIFAIVSPLGTATGLAVLPYVAQKKIPMIGPVAGSPRLLEPKEREVFGVLPSGIRRGQAVAKHAVEGMAGKKIAVFFQNDDFGKDLRDGVKEQLKAVGQSIVGETSYEPNDIDMSSQVAKLRAADPDVVVLAGIPKPVSLFVNEAAKQGWQPKYVGSSPISDPLMAELA</sequence>
<name>A0A7C9REG2_9BRAD</name>
<dbReference type="EMBL" id="JAAMRR010000437">
    <property type="protein sequence ID" value="NGX95219.1"/>
    <property type="molecule type" value="Genomic_DNA"/>
</dbReference>
<protein>
    <submittedName>
        <fullName evidence="5">ABC transporter substrate-binding protein</fullName>
    </submittedName>
</protein>
<dbReference type="InterPro" id="IPR028082">
    <property type="entry name" value="Peripla_BP_I"/>
</dbReference>
<dbReference type="PANTHER" id="PTHR47235:SF1">
    <property type="entry name" value="BLR6548 PROTEIN"/>
    <property type="match status" value="1"/>
</dbReference>